<accession>A0A1F5EEW8</accession>
<evidence type="ECO:0000256" key="1">
    <source>
        <dbReference type="SAM" id="SignalP"/>
    </source>
</evidence>
<evidence type="ECO:0000313" key="2">
    <source>
        <dbReference type="EMBL" id="OGD65754.1"/>
    </source>
</evidence>
<protein>
    <submittedName>
        <fullName evidence="2">Uncharacterized protein</fullName>
    </submittedName>
</protein>
<sequence length="188" mass="21137">MKKTLIAGLMFLVVLTGAVADEMHGAVSLGYFGDTGSYAAPSLEVLAGDWWLYAEHAPTYDPDFNMLMVRKTISKHLKLGIRYQAPDQWRPMVYWTETLKPTKTSVTVRGMTPGTNGAPERFDLFVSQPVYENLFIFGWEFAQAGKSPDYWLGPKVTTDDGKLSLWWGWNLRGGGEQATIASWQVMKF</sequence>
<feature type="signal peptide" evidence="1">
    <location>
        <begin position="1"/>
        <end position="20"/>
    </location>
</feature>
<organism evidence="2 3">
    <name type="scientific">Candidatus Berkelbacteria bacterium RIFOXYA2_FULL_43_10</name>
    <dbReference type="NCBI Taxonomy" id="1797472"/>
    <lineage>
        <taxon>Bacteria</taxon>
        <taxon>Candidatus Berkelbacteria</taxon>
    </lineage>
</organism>
<feature type="chain" id="PRO_5009518326" evidence="1">
    <location>
        <begin position="21"/>
        <end position="188"/>
    </location>
</feature>
<comment type="caution">
    <text evidence="2">The sequence shown here is derived from an EMBL/GenBank/DDBJ whole genome shotgun (WGS) entry which is preliminary data.</text>
</comment>
<reference evidence="2 3" key="1">
    <citation type="journal article" date="2016" name="Nat. Commun.">
        <title>Thousands of microbial genomes shed light on interconnected biogeochemical processes in an aquifer system.</title>
        <authorList>
            <person name="Anantharaman K."/>
            <person name="Brown C.T."/>
            <person name="Hug L.A."/>
            <person name="Sharon I."/>
            <person name="Castelle C.J."/>
            <person name="Probst A.J."/>
            <person name="Thomas B.C."/>
            <person name="Singh A."/>
            <person name="Wilkins M.J."/>
            <person name="Karaoz U."/>
            <person name="Brodie E.L."/>
            <person name="Williams K.H."/>
            <person name="Hubbard S.S."/>
            <person name="Banfield J.F."/>
        </authorList>
    </citation>
    <scope>NUCLEOTIDE SEQUENCE [LARGE SCALE GENOMIC DNA]</scope>
</reference>
<dbReference type="AlphaFoldDB" id="A0A1F5EEW8"/>
<dbReference type="Proteomes" id="UP000178583">
    <property type="component" value="Unassembled WGS sequence"/>
</dbReference>
<name>A0A1F5EEW8_9BACT</name>
<gene>
    <name evidence="2" type="ORF">A2215_04690</name>
</gene>
<evidence type="ECO:0000313" key="3">
    <source>
        <dbReference type="Proteomes" id="UP000178583"/>
    </source>
</evidence>
<keyword evidence="1" id="KW-0732">Signal</keyword>
<dbReference type="EMBL" id="MEZY01000006">
    <property type="protein sequence ID" value="OGD65754.1"/>
    <property type="molecule type" value="Genomic_DNA"/>
</dbReference>
<proteinExistence type="predicted"/>